<gene>
    <name evidence="1" type="ORF">FIBSPDRAFT_335444</name>
</gene>
<dbReference type="OrthoDB" id="3256662at2759"/>
<dbReference type="Proteomes" id="UP000076532">
    <property type="component" value="Unassembled WGS sequence"/>
</dbReference>
<dbReference type="AlphaFoldDB" id="A0A166Q795"/>
<protein>
    <recommendedName>
        <fullName evidence="3">F-box domain-containing protein</fullName>
    </recommendedName>
</protein>
<dbReference type="EMBL" id="KV417512">
    <property type="protein sequence ID" value="KZP26837.1"/>
    <property type="molecule type" value="Genomic_DNA"/>
</dbReference>
<organism evidence="1 2">
    <name type="scientific">Athelia psychrophila</name>
    <dbReference type="NCBI Taxonomy" id="1759441"/>
    <lineage>
        <taxon>Eukaryota</taxon>
        <taxon>Fungi</taxon>
        <taxon>Dikarya</taxon>
        <taxon>Basidiomycota</taxon>
        <taxon>Agaricomycotina</taxon>
        <taxon>Agaricomycetes</taxon>
        <taxon>Agaricomycetidae</taxon>
        <taxon>Atheliales</taxon>
        <taxon>Atheliaceae</taxon>
        <taxon>Athelia</taxon>
    </lineage>
</organism>
<reference evidence="1 2" key="1">
    <citation type="journal article" date="2016" name="Mol. Biol. Evol.">
        <title>Comparative Genomics of Early-Diverging Mushroom-Forming Fungi Provides Insights into the Origins of Lignocellulose Decay Capabilities.</title>
        <authorList>
            <person name="Nagy L.G."/>
            <person name="Riley R."/>
            <person name="Tritt A."/>
            <person name="Adam C."/>
            <person name="Daum C."/>
            <person name="Floudas D."/>
            <person name="Sun H."/>
            <person name="Yadav J.S."/>
            <person name="Pangilinan J."/>
            <person name="Larsson K.H."/>
            <person name="Matsuura K."/>
            <person name="Barry K."/>
            <person name="Labutti K."/>
            <person name="Kuo R."/>
            <person name="Ohm R.A."/>
            <person name="Bhattacharya S.S."/>
            <person name="Shirouzu T."/>
            <person name="Yoshinaga Y."/>
            <person name="Martin F.M."/>
            <person name="Grigoriev I.V."/>
            <person name="Hibbett D.S."/>
        </authorList>
    </citation>
    <scope>NUCLEOTIDE SEQUENCE [LARGE SCALE GENOMIC DNA]</scope>
    <source>
        <strain evidence="1 2">CBS 109695</strain>
    </source>
</reference>
<accession>A0A166Q795</accession>
<keyword evidence="2" id="KW-1185">Reference proteome</keyword>
<evidence type="ECO:0000313" key="2">
    <source>
        <dbReference type="Proteomes" id="UP000076532"/>
    </source>
</evidence>
<evidence type="ECO:0000313" key="1">
    <source>
        <dbReference type="EMBL" id="KZP26837.1"/>
    </source>
</evidence>
<proteinExistence type="predicted"/>
<name>A0A166Q795_9AGAM</name>
<sequence>MNSVEQAEYKATMSSLALVCRFFCAESLPRVFRSMVFSGMRHGTTAPSYSTFCRQLIAGEKTAYYLGQHVKDCTLNYWMKASDASQWVYKNFLKLYVKAIPRFANLQTLRFHDVPLDFQFLFSLKDLKMLENLSISHCALSALTDPKFTPSGSLSIKRFEFLEARGDQVENVTYDDPLSQLVASPSLHTLHTNDWLFFVRFMRLPVDFSIKVIHAPLHVSSIAGWEFFLNATPSITEICITKIISLGEHNPFTSPLLTLQKSSLPYLNTLKGPTCLITQLVPGRPLTNVQIDCITLPSMHLAMQDATSNEHRTISALERTTGPITVLRVPANVYLCRPLDSVFPQLGTLTLDITEPEAAHRPKMLENACLKWPKTPPIRSLYFNVWAIPLWLFDLPLQLRTLSAISTAFPTARKIRLCETVEWRRQDERDAWQPVLMSPAPPAHSVYALLKTMLCHGHNARVKDSHGVLARLFDPTSEADALYLRNLRALPEDHGAGE</sequence>
<evidence type="ECO:0008006" key="3">
    <source>
        <dbReference type="Google" id="ProtNLM"/>
    </source>
</evidence>